<sequence length="207" mass="23543">MSLTPQTLDREREAIEFIMQNLSLARNASRDVLNTVYNELFVELAAEAVAMHIKKFIDQTSYFQANTPSGTMELCLMVWDAAALPPACLHYIVDHAGGEHTVKALCSANTLPVQPALPDCGLWLECRESRKCVRRVYHTVIAYTCQKGFLPDSDPMEMYYRNLAAFNNQILQVQDAIRLVTTWYGRQVNYVEQLPKKACVFLQDLFS</sequence>
<comment type="caution">
    <text evidence="1">The sequence shown here is derived from an EMBL/GenBank/DDBJ whole genome shotgun (WGS) entry which is preliminary data.</text>
</comment>
<evidence type="ECO:0000313" key="1">
    <source>
        <dbReference type="EMBL" id="CAK7220294.1"/>
    </source>
</evidence>
<reference evidence="1 2" key="1">
    <citation type="submission" date="2024-01" db="EMBL/GenBank/DDBJ databases">
        <authorList>
            <person name="Allen C."/>
            <person name="Tagirdzhanova G."/>
        </authorList>
    </citation>
    <scope>NUCLEOTIDE SEQUENCE [LARGE SCALE GENOMIC DNA]</scope>
</reference>
<keyword evidence="2" id="KW-1185">Reference proteome</keyword>
<evidence type="ECO:0000313" key="2">
    <source>
        <dbReference type="Proteomes" id="UP001642405"/>
    </source>
</evidence>
<accession>A0ABP0BL09</accession>
<gene>
    <name evidence="1" type="ORF">SCUCBS95973_004110</name>
</gene>
<dbReference type="EMBL" id="CAWUHB010000019">
    <property type="protein sequence ID" value="CAK7220294.1"/>
    <property type="molecule type" value="Genomic_DNA"/>
</dbReference>
<name>A0ABP0BL09_9PEZI</name>
<dbReference type="Proteomes" id="UP001642405">
    <property type="component" value="Unassembled WGS sequence"/>
</dbReference>
<protein>
    <submittedName>
        <fullName evidence="1">Uncharacterized protein</fullName>
    </submittedName>
</protein>
<organism evidence="1 2">
    <name type="scientific">Sporothrix curviconia</name>
    <dbReference type="NCBI Taxonomy" id="1260050"/>
    <lineage>
        <taxon>Eukaryota</taxon>
        <taxon>Fungi</taxon>
        <taxon>Dikarya</taxon>
        <taxon>Ascomycota</taxon>
        <taxon>Pezizomycotina</taxon>
        <taxon>Sordariomycetes</taxon>
        <taxon>Sordariomycetidae</taxon>
        <taxon>Ophiostomatales</taxon>
        <taxon>Ophiostomataceae</taxon>
        <taxon>Sporothrix</taxon>
    </lineage>
</organism>
<proteinExistence type="predicted"/>